<evidence type="ECO:0000313" key="2">
    <source>
        <dbReference type="EMBL" id="AKN76107.1"/>
    </source>
</evidence>
<dbReference type="PANTHER" id="PTHR31302:SF20">
    <property type="entry name" value="CONSERVED PROTEIN"/>
    <property type="match status" value="1"/>
</dbReference>
<organism evidence="2 3">
    <name type="scientific">Corynebacterium ulcerans FRC58</name>
    <dbReference type="NCBI Taxonomy" id="1408268"/>
    <lineage>
        <taxon>Bacteria</taxon>
        <taxon>Bacillati</taxon>
        <taxon>Actinomycetota</taxon>
        <taxon>Actinomycetes</taxon>
        <taxon>Mycobacteriales</taxon>
        <taxon>Corynebacteriaceae</taxon>
        <taxon>Corynebacterium</taxon>
    </lineage>
</organism>
<dbReference type="Pfam" id="PF00149">
    <property type="entry name" value="Metallophos"/>
    <property type="match status" value="1"/>
</dbReference>
<dbReference type="InterPro" id="IPR004843">
    <property type="entry name" value="Calcineurin-like_PHP"/>
</dbReference>
<protein>
    <submittedName>
        <fullName evidence="2">Metallophosphoesterase</fullName>
    </submittedName>
</protein>
<gene>
    <name evidence="2" type="primary">ykuE</name>
    <name evidence="2" type="ORF">CulFRC58_0253</name>
</gene>
<dbReference type="Proteomes" id="UP000036185">
    <property type="component" value="Chromosome"/>
</dbReference>
<keyword evidence="3" id="KW-1185">Reference proteome</keyword>
<reference evidence="2 3" key="1">
    <citation type="journal article" date="2014" name="Int. J. Syst. Evol. Microbiol.">
        <title>Draft Genome Sequence of Corynebacterium ulcerans FRC58, Isolated from the Bronchitic Aspiration of a Patient in France.</title>
        <authorList>
            <person name="Silva Ado S."/>
            <person name="Barauna R.A."/>
            <person name="de Sa P.C."/>
            <person name="das Gracas D.A."/>
            <person name="Carneiro A.R."/>
            <person name="Thouvenin M."/>
            <person name="Azevedo V."/>
            <person name="Badell E."/>
            <person name="Guiso N."/>
            <person name="da Silva A.L."/>
            <person name="Ramos R.T."/>
        </authorList>
    </citation>
    <scope>NUCLEOTIDE SEQUENCE [LARGE SCALE GENOMIC DNA]</scope>
    <source>
        <strain evidence="2 3">FRC58</strain>
    </source>
</reference>
<dbReference type="InterPro" id="IPR051158">
    <property type="entry name" value="Metallophosphoesterase_sf"/>
</dbReference>
<dbReference type="Gene3D" id="3.60.21.10">
    <property type="match status" value="1"/>
</dbReference>
<dbReference type="InterPro" id="IPR029052">
    <property type="entry name" value="Metallo-depent_PP-like"/>
</dbReference>
<dbReference type="PANTHER" id="PTHR31302">
    <property type="entry name" value="TRANSMEMBRANE PROTEIN WITH METALLOPHOSPHOESTERASE DOMAIN-RELATED"/>
    <property type="match status" value="1"/>
</dbReference>
<evidence type="ECO:0000259" key="1">
    <source>
        <dbReference type="Pfam" id="PF00149"/>
    </source>
</evidence>
<dbReference type="EMBL" id="CP011913">
    <property type="protein sequence ID" value="AKN76107.1"/>
    <property type="molecule type" value="Genomic_DNA"/>
</dbReference>
<sequence length="367" mass="40689">MTLSTSSSVNSCFVPLVSSVWIAAKSIRNVPVRSFSRAFIAVVKSARIFILSSLMVVKPTRRYAVRVASLKKTLLTATGVLGLTGLSTLAWAYRECSNFELKIVELPILEPGALRDEDEFRILHLSDLHMIPNQIKKQEWVAQLDKLAPDLVVNTGDNLSDPKGVPGVLRALGPLLRRPGLFVFGTNDYFAPSMVNPFLYLFGKKRKPSEVALPWKGMRAAFIEHGWRDANQARHEFQINHVRIAVAGVDDPHHDLDDYEEIAGPPNPDADLSIALLHAPEPRVLERFERDGYMLSLSGHTHGGQVCLPGSRALVTNCGIDAQRVQGLHTFGNMWMHVSNGLGTSKFAPIRLFCRPSATLIRVTEKR</sequence>
<dbReference type="SUPFAM" id="SSF56300">
    <property type="entry name" value="Metallo-dependent phosphatases"/>
    <property type="match status" value="1"/>
</dbReference>
<feature type="domain" description="Calcineurin-like phosphoesterase" evidence="1">
    <location>
        <begin position="120"/>
        <end position="303"/>
    </location>
</feature>
<name>A0ABM5TYY3_CORUL</name>
<evidence type="ECO:0000313" key="3">
    <source>
        <dbReference type="Proteomes" id="UP000036185"/>
    </source>
</evidence>
<proteinExistence type="predicted"/>
<accession>A0ABM5TYY3</accession>